<name>A0A1C4UMP4_9ACTN</name>
<keyword evidence="3" id="KW-1185">Reference proteome</keyword>
<sequence>MSADDPGVVDAVTQRVRAVRSGVNRISMLPLLVRFLVFLAAFASFLLAFPGELLVGRGLLALLVAAVLPALGPRRVWPTFAVLVAVGGWLLATAGYGQRPELWRLLGLATTLYLTHSLCALAALLPYDGVVDPTVLVRWVTRAGAVVLAGAVLGVLLMEAGGLGPGGGFRTATVAGLLVAVGLAALLGWLLRRR</sequence>
<reference evidence="3" key="1">
    <citation type="submission" date="2016-06" db="EMBL/GenBank/DDBJ databases">
        <authorList>
            <person name="Varghese N."/>
            <person name="Submissions Spin"/>
        </authorList>
    </citation>
    <scope>NUCLEOTIDE SEQUENCE [LARGE SCALE GENOMIC DNA]</scope>
    <source>
        <strain evidence="3">DSM 44830</strain>
    </source>
</reference>
<evidence type="ECO:0000313" key="2">
    <source>
        <dbReference type="EMBL" id="SCE72958.1"/>
    </source>
</evidence>
<protein>
    <submittedName>
        <fullName evidence="2">Uncharacterized protein</fullName>
    </submittedName>
</protein>
<evidence type="ECO:0000256" key="1">
    <source>
        <dbReference type="SAM" id="Phobius"/>
    </source>
</evidence>
<dbReference type="RefSeq" id="WP_425412399.1">
    <property type="nucleotide sequence ID" value="NZ_FMCX01000001.1"/>
</dbReference>
<dbReference type="AlphaFoldDB" id="A0A1C4UMP4"/>
<dbReference type="STRING" id="262898.GA0070564_101597"/>
<evidence type="ECO:0000313" key="3">
    <source>
        <dbReference type="Proteomes" id="UP000199504"/>
    </source>
</evidence>
<organism evidence="2 3">
    <name type="scientific">Micromonospora mirobrigensis</name>
    <dbReference type="NCBI Taxonomy" id="262898"/>
    <lineage>
        <taxon>Bacteria</taxon>
        <taxon>Bacillati</taxon>
        <taxon>Actinomycetota</taxon>
        <taxon>Actinomycetes</taxon>
        <taxon>Micromonosporales</taxon>
        <taxon>Micromonosporaceae</taxon>
        <taxon>Micromonospora</taxon>
    </lineage>
</organism>
<feature type="transmembrane region" description="Helical" evidence="1">
    <location>
        <begin position="55"/>
        <end position="72"/>
    </location>
</feature>
<keyword evidence="1" id="KW-1133">Transmembrane helix</keyword>
<keyword evidence="1" id="KW-0812">Transmembrane</keyword>
<feature type="transmembrane region" description="Helical" evidence="1">
    <location>
        <begin position="169"/>
        <end position="191"/>
    </location>
</feature>
<dbReference type="EMBL" id="FMCX01000001">
    <property type="protein sequence ID" value="SCE72958.1"/>
    <property type="molecule type" value="Genomic_DNA"/>
</dbReference>
<feature type="transmembrane region" description="Helical" evidence="1">
    <location>
        <begin position="79"/>
        <end position="96"/>
    </location>
</feature>
<keyword evidence="1" id="KW-0472">Membrane</keyword>
<proteinExistence type="predicted"/>
<accession>A0A1C4UMP4</accession>
<feature type="transmembrane region" description="Helical" evidence="1">
    <location>
        <begin position="139"/>
        <end position="157"/>
    </location>
</feature>
<feature type="transmembrane region" description="Helical" evidence="1">
    <location>
        <begin position="31"/>
        <end position="49"/>
    </location>
</feature>
<dbReference type="Proteomes" id="UP000199504">
    <property type="component" value="Unassembled WGS sequence"/>
</dbReference>
<feature type="transmembrane region" description="Helical" evidence="1">
    <location>
        <begin position="102"/>
        <end position="127"/>
    </location>
</feature>
<gene>
    <name evidence="2" type="ORF">GA0070564_101597</name>
</gene>